<organism evidence="9 10">
    <name type="scientific">Vibrio casei</name>
    <dbReference type="NCBI Taxonomy" id="673372"/>
    <lineage>
        <taxon>Bacteria</taxon>
        <taxon>Pseudomonadati</taxon>
        <taxon>Pseudomonadota</taxon>
        <taxon>Gammaproteobacteria</taxon>
        <taxon>Vibrionales</taxon>
        <taxon>Vibrionaceae</taxon>
        <taxon>Vibrio</taxon>
    </lineage>
</organism>
<dbReference type="EC" id="3.5.2.6" evidence="3 6"/>
<dbReference type="InterPro" id="IPR001586">
    <property type="entry name" value="Beta-lactam_class-C_AS"/>
</dbReference>
<evidence type="ECO:0000256" key="3">
    <source>
        <dbReference type="ARBA" id="ARBA00012865"/>
    </source>
</evidence>
<dbReference type="AlphaFoldDB" id="A0A368LIU6"/>
<comment type="catalytic activity">
    <reaction evidence="1 6">
        <text>a beta-lactam + H2O = a substituted beta-amino acid</text>
        <dbReference type="Rhea" id="RHEA:20401"/>
        <dbReference type="ChEBI" id="CHEBI:15377"/>
        <dbReference type="ChEBI" id="CHEBI:35627"/>
        <dbReference type="ChEBI" id="CHEBI:140347"/>
        <dbReference type="EC" id="3.5.2.6"/>
    </reaction>
</comment>
<dbReference type="RefSeq" id="WP_086960035.1">
    <property type="nucleotide sequence ID" value="NZ_FUKS01000023.1"/>
</dbReference>
<keyword evidence="10" id="KW-1185">Reference proteome</keyword>
<dbReference type="InterPro" id="IPR012338">
    <property type="entry name" value="Beta-lactam/transpept-like"/>
</dbReference>
<gene>
    <name evidence="9" type="primary">ampC</name>
    <name evidence="9" type="ORF">CIK83_14735</name>
</gene>
<evidence type="ECO:0000256" key="2">
    <source>
        <dbReference type="ARBA" id="ARBA00007840"/>
    </source>
</evidence>
<dbReference type="InterPro" id="IPR058136">
    <property type="entry name" value="AmpC"/>
</dbReference>
<dbReference type="EMBL" id="QPGL01000002">
    <property type="protein sequence ID" value="RCS70670.1"/>
    <property type="molecule type" value="Genomic_DNA"/>
</dbReference>
<dbReference type="Proteomes" id="UP000252479">
    <property type="component" value="Unassembled WGS sequence"/>
</dbReference>
<comment type="caution">
    <text evidence="9">The sequence shown here is derived from an EMBL/GenBank/DDBJ whole genome shotgun (WGS) entry which is preliminary data.</text>
</comment>
<evidence type="ECO:0000256" key="1">
    <source>
        <dbReference type="ARBA" id="ARBA00001526"/>
    </source>
</evidence>
<evidence type="ECO:0000256" key="6">
    <source>
        <dbReference type="RuleBase" id="RU361140"/>
    </source>
</evidence>
<evidence type="ECO:0000313" key="9">
    <source>
        <dbReference type="EMBL" id="RCS70670.1"/>
    </source>
</evidence>
<keyword evidence="5 6" id="KW-0046">Antibiotic resistance</keyword>
<evidence type="ECO:0000259" key="8">
    <source>
        <dbReference type="Pfam" id="PF00144"/>
    </source>
</evidence>
<accession>A0A368LIU6</accession>
<dbReference type="PANTHER" id="PTHR46825">
    <property type="entry name" value="D-ALANYL-D-ALANINE-CARBOXYPEPTIDASE/ENDOPEPTIDASE AMPH"/>
    <property type="match status" value="1"/>
</dbReference>
<dbReference type="Pfam" id="PF00144">
    <property type="entry name" value="Beta-lactamase"/>
    <property type="match status" value="1"/>
</dbReference>
<feature type="signal peptide" evidence="7">
    <location>
        <begin position="1"/>
        <end position="20"/>
    </location>
</feature>
<dbReference type="GeneID" id="303190179"/>
<dbReference type="PANTHER" id="PTHR46825:SF8">
    <property type="entry name" value="BETA-LACTAMASE-RELATED"/>
    <property type="match status" value="1"/>
</dbReference>
<name>A0A368LIU6_9VIBR</name>
<dbReference type="GO" id="GO:0017001">
    <property type="term" value="P:antibiotic catabolic process"/>
    <property type="evidence" value="ECO:0007669"/>
    <property type="project" value="InterPro"/>
</dbReference>
<sequence>MKLNLTFAAILALSPFATLANSDSMQDKKIKSVVDEKSTELMEKYDIPGLAVAVTVDGERYFYNYGFADKGSSTPVTNETIFELGSISKTFAAALAGYAQEKGALNMNDKISDHIEELKDTPLGNSKLVHIATYTAGGLPLQFPNEVTNHDEMMQYYKSWKAEFEVGTKRKYSNPSIGLFGYIGSQSMQSDYTEMMEKIILPELGMTNTFVDVPDDKVTKYAYGYNAKGESVRVNPGVLDAEAYGIKSTSTDMIQFIEANMGIVPIDVSIKHALENSHIGYFDTKTFTQAVGWEGYNYPTSLSKLLEGNSSDVILNAKSVTPSITGNLGSDVWFNKTGSTGGFGAYVAYVPSEKVGVVILANKKYPNTERVEFAYDIINSIVN</sequence>
<evidence type="ECO:0000256" key="4">
    <source>
        <dbReference type="ARBA" id="ARBA00022801"/>
    </source>
</evidence>
<reference evidence="9 10" key="1">
    <citation type="journal article" date="2017" name="Elife">
        <title>Extensive horizontal gene transfer in cheese-associated bacteria.</title>
        <authorList>
            <person name="Bonham K.S."/>
            <person name="Wolfe B.E."/>
            <person name="Dutton R.J."/>
        </authorList>
    </citation>
    <scope>NUCLEOTIDE SEQUENCE [LARGE SCALE GENOMIC DNA]</scope>
    <source>
        <strain evidence="9 10">JB196</strain>
    </source>
</reference>
<feature type="chain" id="PRO_5016976821" description="Beta-lactamase" evidence="7">
    <location>
        <begin position="21"/>
        <end position="383"/>
    </location>
</feature>
<dbReference type="GO" id="GO:0046677">
    <property type="term" value="P:response to antibiotic"/>
    <property type="evidence" value="ECO:0007669"/>
    <property type="project" value="UniProtKB-UniRule"/>
</dbReference>
<proteinExistence type="inferred from homology"/>
<dbReference type="PROSITE" id="PS00336">
    <property type="entry name" value="BETA_LACTAMASE_C"/>
    <property type="match status" value="1"/>
</dbReference>
<dbReference type="InterPro" id="IPR001466">
    <property type="entry name" value="Beta-lactam-related"/>
</dbReference>
<comment type="similarity">
    <text evidence="2 6">Belongs to the class-C beta-lactamase family.</text>
</comment>
<evidence type="ECO:0000256" key="5">
    <source>
        <dbReference type="ARBA" id="ARBA00023251"/>
    </source>
</evidence>
<dbReference type="GO" id="GO:0030288">
    <property type="term" value="C:outer membrane-bounded periplasmic space"/>
    <property type="evidence" value="ECO:0007669"/>
    <property type="project" value="InterPro"/>
</dbReference>
<dbReference type="GO" id="GO:0008800">
    <property type="term" value="F:beta-lactamase activity"/>
    <property type="evidence" value="ECO:0007669"/>
    <property type="project" value="UniProtKB-UniRule"/>
</dbReference>
<dbReference type="InterPro" id="IPR050491">
    <property type="entry name" value="AmpC-like"/>
</dbReference>
<dbReference type="Gene3D" id="3.40.710.10">
    <property type="entry name" value="DD-peptidase/beta-lactamase superfamily"/>
    <property type="match status" value="1"/>
</dbReference>
<keyword evidence="4 6" id="KW-0378">Hydrolase</keyword>
<keyword evidence="7" id="KW-0732">Signal</keyword>
<dbReference type="SUPFAM" id="SSF56601">
    <property type="entry name" value="beta-lactamase/transpeptidase-like"/>
    <property type="match status" value="1"/>
</dbReference>
<dbReference type="NCBIfam" id="NF033085">
    <property type="entry name" value="bla_class_C"/>
    <property type="match status" value="1"/>
</dbReference>
<feature type="domain" description="Beta-lactamase-related" evidence="8">
    <location>
        <begin position="36"/>
        <end position="372"/>
    </location>
</feature>
<evidence type="ECO:0000256" key="7">
    <source>
        <dbReference type="SAM" id="SignalP"/>
    </source>
</evidence>
<protein>
    <recommendedName>
        <fullName evidence="3 6">Beta-lactamase</fullName>
        <ecNumber evidence="3 6">3.5.2.6</ecNumber>
    </recommendedName>
</protein>
<evidence type="ECO:0000313" key="10">
    <source>
        <dbReference type="Proteomes" id="UP000252479"/>
    </source>
</evidence>